<feature type="region of interest" description="Disordered" evidence="1">
    <location>
        <begin position="110"/>
        <end position="129"/>
    </location>
</feature>
<organism evidence="4">
    <name type="scientific">Streptomyces althioticus</name>
    <dbReference type="NCBI Taxonomy" id="83380"/>
    <lineage>
        <taxon>Bacteria</taxon>
        <taxon>Bacillati</taxon>
        <taxon>Actinomycetota</taxon>
        <taxon>Actinomycetes</taxon>
        <taxon>Kitasatosporales</taxon>
        <taxon>Streptomycetaceae</taxon>
        <taxon>Streptomyces</taxon>
        <taxon>Streptomyces althioticus group</taxon>
    </lineage>
</organism>
<dbReference type="Pfam" id="PF01609">
    <property type="entry name" value="DDE_Tnp_1"/>
    <property type="match status" value="1"/>
</dbReference>
<dbReference type="InterPro" id="IPR002559">
    <property type="entry name" value="Transposase_11"/>
</dbReference>
<name>A0ABZ1YGV3_9ACTN</name>
<dbReference type="Pfam" id="PF13340">
    <property type="entry name" value="DUF4096"/>
    <property type="match status" value="1"/>
</dbReference>
<evidence type="ECO:0000313" key="4">
    <source>
        <dbReference type="EMBL" id="WUU57906.1"/>
    </source>
</evidence>
<protein>
    <submittedName>
        <fullName evidence="4">IS5 family transposase</fullName>
    </submittedName>
</protein>
<reference evidence="4" key="1">
    <citation type="submission" date="2022-10" db="EMBL/GenBank/DDBJ databases">
        <title>The complete genomes of actinobacterial strains from the NBC collection.</title>
        <authorList>
            <person name="Joergensen T.S."/>
            <person name="Alvarez Arevalo M."/>
            <person name="Sterndorff E.B."/>
            <person name="Faurdal D."/>
            <person name="Vuksanovic O."/>
            <person name="Mourched A.-S."/>
            <person name="Charusanti P."/>
            <person name="Shaw S."/>
            <person name="Blin K."/>
            <person name="Weber T."/>
        </authorList>
    </citation>
    <scope>NUCLEOTIDE SEQUENCE [LARGE SCALE GENOMIC DNA]</scope>
    <source>
        <strain evidence="4">NBC 01686</strain>
    </source>
</reference>
<evidence type="ECO:0000259" key="3">
    <source>
        <dbReference type="Pfam" id="PF13340"/>
    </source>
</evidence>
<evidence type="ECO:0000259" key="2">
    <source>
        <dbReference type="Pfam" id="PF01609"/>
    </source>
</evidence>
<dbReference type="NCBIfam" id="NF033580">
    <property type="entry name" value="transpos_IS5_3"/>
    <property type="match status" value="1"/>
</dbReference>
<dbReference type="PANTHER" id="PTHR30007">
    <property type="entry name" value="PHP DOMAIN PROTEIN"/>
    <property type="match status" value="1"/>
</dbReference>
<gene>
    <name evidence="4" type="ORF">OIE82_34035</name>
</gene>
<sequence length="287" mass="32491">MTTRPWIVDDDLWALIEPLLPPWPEKAPGPRPVPDRLCLQGILYVLYNDIAWQLLPLELGFGSGQTCWRRLERWQQSGVFDRLHRILLAKLNAAGELEWSRACVDGSHVRAKKGGADTGPSPVDRRKTGSKHHLICDGRGIPLKVITTAANVNDVTQTLALVDGVPPVAGRLGRPRRRPDALLGDKGYDSNPNRRELRKRRILPVISRKGSPNIKGLGKLRYVVEQTFALLHQFKRLAVRWERRTELHDAFVSLACSLICWRRLKNSSRRRGQVGQSLCVRRVRALV</sequence>
<feature type="domain" description="Insertion element IS402-like" evidence="3">
    <location>
        <begin position="9"/>
        <end position="84"/>
    </location>
</feature>
<accession>A0ABZ1YGV3</accession>
<dbReference type="InterPro" id="IPR025161">
    <property type="entry name" value="IS402-like_dom"/>
</dbReference>
<evidence type="ECO:0000256" key="1">
    <source>
        <dbReference type="SAM" id="MobiDB-lite"/>
    </source>
</evidence>
<dbReference type="PANTHER" id="PTHR30007:SF1">
    <property type="entry name" value="BLR1914 PROTEIN"/>
    <property type="match status" value="1"/>
</dbReference>
<dbReference type="EMBL" id="CP109207">
    <property type="protein sequence ID" value="WUU57906.1"/>
    <property type="molecule type" value="Genomic_DNA"/>
</dbReference>
<proteinExistence type="predicted"/>
<feature type="domain" description="Transposase IS4-like" evidence="2">
    <location>
        <begin position="102"/>
        <end position="258"/>
    </location>
</feature>